<feature type="compositionally biased region" description="Basic and acidic residues" evidence="1">
    <location>
        <begin position="35"/>
        <end position="55"/>
    </location>
</feature>
<feature type="non-terminal residue" evidence="2">
    <location>
        <position position="131"/>
    </location>
</feature>
<dbReference type="GeneID" id="94434645"/>
<sequence length="131" mass="14302">YSPNPRWYLDTILCVLEIGDGSPPPPISSSSTQLRIKDGEGQAKTKREVDSSHESNRKRKSCVSSGGFSSSSPGGGVCTALCYSTAYSLMQLIGEGLTESEEEDQAFRVYAVDRMAQILQVKRHTIPDILM</sequence>
<dbReference type="AlphaFoldDB" id="A0A2C6KEV7"/>
<reference evidence="2 3" key="1">
    <citation type="journal article" date="2017" name="Int. J. Parasitol.">
        <title>The genome of the protozoan parasite Cystoisospora suis and a reverse vaccinology approach to identify vaccine candidates.</title>
        <authorList>
            <person name="Palmieri N."/>
            <person name="Shrestha A."/>
            <person name="Ruttkowski B."/>
            <person name="Beck T."/>
            <person name="Vogl C."/>
            <person name="Tomley F."/>
            <person name="Blake D.P."/>
            <person name="Joachim A."/>
        </authorList>
    </citation>
    <scope>NUCLEOTIDE SEQUENCE [LARGE SCALE GENOMIC DNA]</scope>
    <source>
        <strain evidence="2 3">Wien I</strain>
    </source>
</reference>
<dbReference type="Proteomes" id="UP000221165">
    <property type="component" value="Unassembled WGS sequence"/>
</dbReference>
<feature type="non-terminal residue" evidence="2">
    <location>
        <position position="1"/>
    </location>
</feature>
<name>A0A2C6KEV7_9APIC</name>
<proteinExistence type="predicted"/>
<organism evidence="2 3">
    <name type="scientific">Cystoisospora suis</name>
    <dbReference type="NCBI Taxonomy" id="483139"/>
    <lineage>
        <taxon>Eukaryota</taxon>
        <taxon>Sar</taxon>
        <taxon>Alveolata</taxon>
        <taxon>Apicomplexa</taxon>
        <taxon>Conoidasida</taxon>
        <taxon>Coccidia</taxon>
        <taxon>Eucoccidiorida</taxon>
        <taxon>Eimeriorina</taxon>
        <taxon>Sarcocystidae</taxon>
        <taxon>Cystoisospora</taxon>
    </lineage>
</organism>
<gene>
    <name evidence="2" type="ORF">CSUI_011334</name>
</gene>
<comment type="caution">
    <text evidence="2">The sequence shown here is derived from an EMBL/GenBank/DDBJ whole genome shotgun (WGS) entry which is preliminary data.</text>
</comment>
<evidence type="ECO:0000256" key="1">
    <source>
        <dbReference type="SAM" id="MobiDB-lite"/>
    </source>
</evidence>
<evidence type="ECO:0000313" key="3">
    <source>
        <dbReference type="Proteomes" id="UP000221165"/>
    </source>
</evidence>
<dbReference type="VEuPathDB" id="ToxoDB:CSUI_011334"/>
<protein>
    <submittedName>
        <fullName evidence="2">Adapter-related protein</fullName>
    </submittedName>
</protein>
<dbReference type="RefSeq" id="XP_067916590.1">
    <property type="nucleotide sequence ID" value="XM_068071434.1"/>
</dbReference>
<dbReference type="EMBL" id="MIGC01010896">
    <property type="protein sequence ID" value="PHJ14856.1"/>
    <property type="molecule type" value="Genomic_DNA"/>
</dbReference>
<feature type="region of interest" description="Disordered" evidence="1">
    <location>
        <begin position="23"/>
        <end position="76"/>
    </location>
</feature>
<evidence type="ECO:0000313" key="2">
    <source>
        <dbReference type="EMBL" id="PHJ14856.1"/>
    </source>
</evidence>
<accession>A0A2C6KEV7</accession>
<keyword evidence="3" id="KW-1185">Reference proteome</keyword>